<dbReference type="PANTHER" id="PTHR11079:SF161">
    <property type="entry name" value="CMP_DCMP-TYPE DEAMINASE DOMAIN-CONTAINING PROTEIN"/>
    <property type="match status" value="1"/>
</dbReference>
<evidence type="ECO:0000256" key="2">
    <source>
        <dbReference type="ARBA" id="ARBA00022833"/>
    </source>
</evidence>
<dbReference type="PANTHER" id="PTHR11079">
    <property type="entry name" value="CYTOSINE DEAMINASE FAMILY MEMBER"/>
    <property type="match status" value="1"/>
</dbReference>
<dbReference type="InterPro" id="IPR002125">
    <property type="entry name" value="CMP_dCMP_dom"/>
</dbReference>
<reference evidence="4 5" key="1">
    <citation type="submission" date="2019-11" db="EMBL/GenBank/DDBJ databases">
        <title>Paenibacillus monticola sp. nov., a novel PGPR strain isolated from mountain sample in China.</title>
        <authorList>
            <person name="Zhao Q."/>
            <person name="Li H.-P."/>
            <person name="Zhang J.-L."/>
        </authorList>
    </citation>
    <scope>NUCLEOTIDE SEQUENCE [LARGE SCALE GENOMIC DNA]</scope>
    <source>
        <strain evidence="4 5">LC-T2</strain>
    </source>
</reference>
<dbReference type="CDD" id="cd01285">
    <property type="entry name" value="nucleoside_deaminase"/>
    <property type="match status" value="1"/>
</dbReference>
<dbReference type="RefSeq" id="WP_154117565.1">
    <property type="nucleotide sequence ID" value="NZ_WJXB01000002.1"/>
</dbReference>
<gene>
    <name evidence="4" type="ORF">GJB61_06040</name>
</gene>
<feature type="domain" description="CMP/dCMP-type deaminase" evidence="3">
    <location>
        <begin position="3"/>
        <end position="115"/>
    </location>
</feature>
<dbReference type="GO" id="GO:0006152">
    <property type="term" value="P:purine nucleoside catabolic process"/>
    <property type="evidence" value="ECO:0007669"/>
    <property type="project" value="TreeGrafter"/>
</dbReference>
<proteinExistence type="predicted"/>
<keyword evidence="2" id="KW-0862">Zinc</keyword>
<keyword evidence="1" id="KW-0479">Metal-binding</keyword>
<name>A0A7X2H2Z6_9BACL</name>
<dbReference type="EMBL" id="WJXB01000002">
    <property type="protein sequence ID" value="MRN52556.1"/>
    <property type="molecule type" value="Genomic_DNA"/>
</dbReference>
<dbReference type="GO" id="GO:0008270">
    <property type="term" value="F:zinc ion binding"/>
    <property type="evidence" value="ECO:0007669"/>
    <property type="project" value="InterPro"/>
</dbReference>
<comment type="caution">
    <text evidence="4">The sequence shown here is derived from an EMBL/GenBank/DDBJ whole genome shotgun (WGS) entry which is preliminary data.</text>
</comment>
<dbReference type="PROSITE" id="PS51747">
    <property type="entry name" value="CYT_DCMP_DEAMINASES_2"/>
    <property type="match status" value="1"/>
</dbReference>
<evidence type="ECO:0000313" key="5">
    <source>
        <dbReference type="Proteomes" id="UP000463051"/>
    </source>
</evidence>
<evidence type="ECO:0000313" key="4">
    <source>
        <dbReference type="EMBL" id="MRN52556.1"/>
    </source>
</evidence>
<dbReference type="InterPro" id="IPR016192">
    <property type="entry name" value="APOBEC/CMP_deaminase_Zn-bd"/>
</dbReference>
<dbReference type="AlphaFoldDB" id="A0A7X2H2Z6"/>
<evidence type="ECO:0000259" key="3">
    <source>
        <dbReference type="PROSITE" id="PS51747"/>
    </source>
</evidence>
<dbReference type="Proteomes" id="UP000463051">
    <property type="component" value="Unassembled WGS sequence"/>
</dbReference>
<dbReference type="Pfam" id="PF00383">
    <property type="entry name" value="dCMP_cyt_deam_1"/>
    <property type="match status" value="1"/>
</dbReference>
<dbReference type="PROSITE" id="PS00903">
    <property type="entry name" value="CYT_DCMP_DEAMINASES_1"/>
    <property type="match status" value="1"/>
</dbReference>
<dbReference type="GO" id="GO:0047974">
    <property type="term" value="F:guanosine deaminase activity"/>
    <property type="evidence" value="ECO:0007669"/>
    <property type="project" value="TreeGrafter"/>
</dbReference>
<accession>A0A7X2H2Z6</accession>
<organism evidence="4 5">
    <name type="scientific">Paenibacillus monticola</name>
    <dbReference type="NCBI Taxonomy" id="2666075"/>
    <lineage>
        <taxon>Bacteria</taxon>
        <taxon>Bacillati</taxon>
        <taxon>Bacillota</taxon>
        <taxon>Bacilli</taxon>
        <taxon>Bacillales</taxon>
        <taxon>Paenibacillaceae</taxon>
        <taxon>Paenibacillus</taxon>
    </lineage>
</organism>
<dbReference type="InterPro" id="IPR016193">
    <property type="entry name" value="Cytidine_deaminase-like"/>
</dbReference>
<dbReference type="Gene3D" id="3.40.140.10">
    <property type="entry name" value="Cytidine Deaminase, domain 2"/>
    <property type="match status" value="1"/>
</dbReference>
<evidence type="ECO:0000256" key="1">
    <source>
        <dbReference type="ARBA" id="ARBA00022723"/>
    </source>
</evidence>
<dbReference type="SUPFAM" id="SSF53927">
    <property type="entry name" value="Cytidine deaminase-like"/>
    <property type="match status" value="1"/>
</dbReference>
<sequence length="153" mass="17138">MIKKDEQFIEVAIKMALKAREEGNEPFGAILVKNNKIVMYGENKINSNCDPTHHAEIGLIRTFCSENNIFDLNEYTLYTSCEPCVMCTGAMVWSNLGKIVYSVSHDQLAEIAGSNIMISCKEVIEKSPNKPVVIEKVLNVEGLKVFDGYTFSH</sequence>
<keyword evidence="5" id="KW-1185">Reference proteome</keyword>
<protein>
    <submittedName>
        <fullName evidence="4">Nucleoside deaminase</fullName>
    </submittedName>
</protein>